<accession>A0AAQ1UGP5</accession>
<dbReference type="Gene3D" id="3.30.300.30">
    <property type="match status" value="1"/>
</dbReference>
<dbReference type="SUPFAM" id="SSF56801">
    <property type="entry name" value="Acetyl-CoA synthetase-like"/>
    <property type="match status" value="1"/>
</dbReference>
<keyword evidence="2" id="KW-0012">Acyltransferase</keyword>
<dbReference type="GO" id="GO:0043041">
    <property type="term" value="P:amino acid activation for nonribosomal peptide biosynthetic process"/>
    <property type="evidence" value="ECO:0007669"/>
    <property type="project" value="TreeGrafter"/>
</dbReference>
<dbReference type="InterPro" id="IPR020845">
    <property type="entry name" value="AMP-binding_CS"/>
</dbReference>
<dbReference type="AlphaFoldDB" id="A0AAQ1UGP5"/>
<dbReference type="GO" id="GO:0031177">
    <property type="term" value="F:phosphopantetheine binding"/>
    <property type="evidence" value="ECO:0007669"/>
    <property type="project" value="TreeGrafter"/>
</dbReference>
<organism evidence="2 3">
    <name type="scientific">Segatella buccae</name>
    <dbReference type="NCBI Taxonomy" id="28126"/>
    <lineage>
        <taxon>Bacteria</taxon>
        <taxon>Pseudomonadati</taxon>
        <taxon>Bacteroidota</taxon>
        <taxon>Bacteroidia</taxon>
        <taxon>Bacteroidales</taxon>
        <taxon>Prevotellaceae</taxon>
        <taxon>Segatella</taxon>
    </lineage>
</organism>
<evidence type="ECO:0000313" key="2">
    <source>
        <dbReference type="EMBL" id="SUB79728.1"/>
    </source>
</evidence>
<dbReference type="RefSeq" id="WP_004340125.1">
    <property type="nucleotide sequence ID" value="NZ_JAHAJI010000001.1"/>
</dbReference>
<proteinExistence type="predicted"/>
<protein>
    <submittedName>
        <fullName evidence="2">Plipastatin synthase subunit B</fullName>
        <ecNumber evidence="2">2.3.1.-</ecNumber>
    </submittedName>
</protein>
<dbReference type="InterPro" id="IPR045851">
    <property type="entry name" value="AMP-bd_C_sf"/>
</dbReference>
<dbReference type="GO" id="GO:0005737">
    <property type="term" value="C:cytoplasm"/>
    <property type="evidence" value="ECO:0007669"/>
    <property type="project" value="TreeGrafter"/>
</dbReference>
<evidence type="ECO:0000259" key="1">
    <source>
        <dbReference type="Pfam" id="PF00501"/>
    </source>
</evidence>
<gene>
    <name evidence="2" type="primary">ppsB</name>
    <name evidence="2" type="ORF">NCTC13063_00998</name>
</gene>
<dbReference type="PROSITE" id="PS00455">
    <property type="entry name" value="AMP_BINDING"/>
    <property type="match status" value="1"/>
</dbReference>
<dbReference type="EC" id="2.3.1.-" evidence="2"/>
<dbReference type="Gene3D" id="3.40.50.12780">
    <property type="entry name" value="N-terminal domain of ligase-like"/>
    <property type="match status" value="1"/>
</dbReference>
<dbReference type="GO" id="GO:0044550">
    <property type="term" value="P:secondary metabolite biosynthetic process"/>
    <property type="evidence" value="ECO:0007669"/>
    <property type="project" value="TreeGrafter"/>
</dbReference>
<comment type="caution">
    <text evidence="2">The sequence shown here is derived from an EMBL/GenBank/DDBJ whole genome shotgun (WGS) entry which is preliminary data.</text>
</comment>
<sequence>MKFNETVMKKLVHSLTEGEGAPAFCIEDEFYSYWELAACVARIRGALRRVDEKYIGLVANDDLETYASIFALWMEGKCYVPLHPLQPLGRCLDIVGQVGMKTILDSSEETRYEGCHVVMTRTLEDGDALTDRPVECADSETAYILFTSGTTGRPKGVPITRGNVAAFMEAFEALGMEIGPDDRCLQMFDLTFDLSVQSYLIPVLAGACTYTVAPNRIKYQAVFELLDEYRLTFAMMVPSVIHYLRPYMDEIDVPEMRYSLFAGEGLPVDDTECWSRSVPCAEVWNVYGPTEDTIYCTAYRYEREEECKAVNGIMSIGRPMKDVDTLIVDVDCKVVGTGERGELCLAGPQLTPGYWHDEEKNRQAFFLLDGKRYYRTGDICSVDADGDIAYYGRKDSQIKIQGFRIELSEIECVARKFFHDEAAVVALPVYDARKNCSISLAVETRDHDCGDNLMKHMKALLPTYMLPQTIHFLDRFPLNVNNKIDRKKIAQMV</sequence>
<dbReference type="EMBL" id="UGTJ01000001">
    <property type="protein sequence ID" value="SUB79728.1"/>
    <property type="molecule type" value="Genomic_DNA"/>
</dbReference>
<dbReference type="GO" id="GO:0016746">
    <property type="term" value="F:acyltransferase activity"/>
    <property type="evidence" value="ECO:0007669"/>
    <property type="project" value="UniProtKB-KW"/>
</dbReference>
<evidence type="ECO:0000313" key="3">
    <source>
        <dbReference type="Proteomes" id="UP000255283"/>
    </source>
</evidence>
<dbReference type="InterPro" id="IPR042099">
    <property type="entry name" value="ANL_N_sf"/>
</dbReference>
<name>A0AAQ1UGP5_9BACT</name>
<reference evidence="2 3" key="1">
    <citation type="submission" date="2018-06" db="EMBL/GenBank/DDBJ databases">
        <authorList>
            <consortium name="Pathogen Informatics"/>
            <person name="Doyle S."/>
        </authorList>
    </citation>
    <scope>NUCLEOTIDE SEQUENCE [LARGE SCALE GENOMIC DNA]</scope>
    <source>
        <strain evidence="2 3">NCTC13063</strain>
    </source>
</reference>
<dbReference type="InterPro" id="IPR000873">
    <property type="entry name" value="AMP-dep_synth/lig_dom"/>
</dbReference>
<feature type="domain" description="AMP-dependent synthetase/ligase" evidence="1">
    <location>
        <begin position="19"/>
        <end position="355"/>
    </location>
</feature>
<dbReference type="Pfam" id="PF00501">
    <property type="entry name" value="AMP-binding"/>
    <property type="match status" value="1"/>
</dbReference>
<dbReference type="Proteomes" id="UP000255283">
    <property type="component" value="Unassembled WGS sequence"/>
</dbReference>
<dbReference type="PANTHER" id="PTHR45527:SF1">
    <property type="entry name" value="FATTY ACID SYNTHASE"/>
    <property type="match status" value="1"/>
</dbReference>
<dbReference type="PANTHER" id="PTHR45527">
    <property type="entry name" value="NONRIBOSOMAL PEPTIDE SYNTHETASE"/>
    <property type="match status" value="1"/>
</dbReference>
<keyword evidence="2" id="KW-0808">Transferase</keyword>